<dbReference type="SUPFAM" id="SSF53098">
    <property type="entry name" value="Ribonuclease H-like"/>
    <property type="match status" value="1"/>
</dbReference>
<organism evidence="2">
    <name type="scientific">Arundo donax</name>
    <name type="common">Giant reed</name>
    <name type="synonym">Donax arundinaceus</name>
    <dbReference type="NCBI Taxonomy" id="35708"/>
    <lineage>
        <taxon>Eukaryota</taxon>
        <taxon>Viridiplantae</taxon>
        <taxon>Streptophyta</taxon>
        <taxon>Embryophyta</taxon>
        <taxon>Tracheophyta</taxon>
        <taxon>Spermatophyta</taxon>
        <taxon>Magnoliopsida</taxon>
        <taxon>Liliopsida</taxon>
        <taxon>Poales</taxon>
        <taxon>Poaceae</taxon>
        <taxon>PACMAD clade</taxon>
        <taxon>Arundinoideae</taxon>
        <taxon>Arundineae</taxon>
        <taxon>Arundo</taxon>
    </lineage>
</organism>
<dbReference type="PANTHER" id="PTHR35046:SF26">
    <property type="entry name" value="RNA-DIRECTED DNA POLYMERASE"/>
    <property type="match status" value="1"/>
</dbReference>
<dbReference type="GO" id="GO:0003676">
    <property type="term" value="F:nucleic acid binding"/>
    <property type="evidence" value="ECO:0007669"/>
    <property type="project" value="InterPro"/>
</dbReference>
<feature type="domain" description="Integrase catalytic" evidence="1">
    <location>
        <begin position="1"/>
        <end position="109"/>
    </location>
</feature>
<dbReference type="PROSITE" id="PS50994">
    <property type="entry name" value="INTEGRASE"/>
    <property type="match status" value="1"/>
</dbReference>
<dbReference type="AlphaFoldDB" id="A0A0A9GRB1"/>
<evidence type="ECO:0000259" key="1">
    <source>
        <dbReference type="PROSITE" id="PS50994"/>
    </source>
</evidence>
<protein>
    <recommendedName>
        <fullName evidence="1">Integrase catalytic domain-containing protein</fullName>
    </recommendedName>
</protein>
<reference evidence="2" key="2">
    <citation type="journal article" date="2015" name="Data Brief">
        <title>Shoot transcriptome of the giant reed, Arundo donax.</title>
        <authorList>
            <person name="Barrero R.A."/>
            <person name="Guerrero F.D."/>
            <person name="Moolhuijzen P."/>
            <person name="Goolsby J.A."/>
            <person name="Tidwell J."/>
            <person name="Bellgard S.E."/>
            <person name="Bellgard M.I."/>
        </authorList>
    </citation>
    <scope>NUCLEOTIDE SEQUENCE</scope>
    <source>
        <tissue evidence="2">Shoot tissue taken approximately 20 cm above the soil surface</tissue>
    </source>
</reference>
<reference evidence="2" key="1">
    <citation type="submission" date="2014-09" db="EMBL/GenBank/DDBJ databases">
        <authorList>
            <person name="Magalhaes I.L.F."/>
            <person name="Oliveira U."/>
            <person name="Santos F.R."/>
            <person name="Vidigal T.H.D.A."/>
            <person name="Brescovit A.D."/>
            <person name="Santos A.J."/>
        </authorList>
    </citation>
    <scope>NUCLEOTIDE SEQUENCE</scope>
    <source>
        <tissue evidence="2">Shoot tissue taken approximately 20 cm above the soil surface</tissue>
    </source>
</reference>
<dbReference type="PANTHER" id="PTHR35046">
    <property type="entry name" value="ZINC KNUCKLE (CCHC-TYPE) FAMILY PROTEIN"/>
    <property type="match status" value="1"/>
</dbReference>
<proteinExistence type="predicted"/>
<evidence type="ECO:0000313" key="2">
    <source>
        <dbReference type="EMBL" id="JAE25959.1"/>
    </source>
</evidence>
<sequence length="109" mass="12230">MDFVEGLPRVNGKSVILTVVDRFSKAAHFLPLAHPYMTSSVARLFFSEIVRIHGMPNGIASDRDPVFMSNFWKLFLMVGVKLNMSAASILNLMGNRRPQTRSSRCIFAV</sequence>
<dbReference type="InterPro" id="IPR001584">
    <property type="entry name" value="Integrase_cat-core"/>
</dbReference>
<dbReference type="InterPro" id="IPR012337">
    <property type="entry name" value="RNaseH-like_sf"/>
</dbReference>
<name>A0A0A9GRB1_ARUDO</name>
<accession>A0A0A9GRB1</accession>
<dbReference type="EMBL" id="GBRH01171937">
    <property type="protein sequence ID" value="JAE25959.1"/>
    <property type="molecule type" value="Transcribed_RNA"/>
</dbReference>
<dbReference type="Gene3D" id="3.30.420.10">
    <property type="entry name" value="Ribonuclease H-like superfamily/Ribonuclease H"/>
    <property type="match status" value="1"/>
</dbReference>
<dbReference type="GO" id="GO:0015074">
    <property type="term" value="P:DNA integration"/>
    <property type="evidence" value="ECO:0007669"/>
    <property type="project" value="InterPro"/>
</dbReference>
<dbReference type="InterPro" id="IPR036397">
    <property type="entry name" value="RNaseH_sf"/>
</dbReference>